<accession>A0A9P6UVG6</accession>
<dbReference type="Proteomes" id="UP000738325">
    <property type="component" value="Unassembled WGS sequence"/>
</dbReference>
<dbReference type="PROSITE" id="PS51257">
    <property type="entry name" value="PROKAR_LIPOPROTEIN"/>
    <property type="match status" value="1"/>
</dbReference>
<gene>
    <name evidence="3" type="ORF">BGZ99_003195</name>
</gene>
<name>A0A9P6UVG6_9FUNG</name>
<feature type="transmembrane region" description="Helical" evidence="2">
    <location>
        <begin position="12"/>
        <end position="33"/>
    </location>
</feature>
<reference evidence="3" key="1">
    <citation type="journal article" date="2020" name="Fungal Divers.">
        <title>Resolving the Mortierellaceae phylogeny through synthesis of multi-gene phylogenetics and phylogenomics.</title>
        <authorList>
            <person name="Vandepol N."/>
            <person name="Liber J."/>
            <person name="Desiro A."/>
            <person name="Na H."/>
            <person name="Kennedy M."/>
            <person name="Barry K."/>
            <person name="Grigoriev I.V."/>
            <person name="Miller A.N."/>
            <person name="O'Donnell K."/>
            <person name="Stajich J.E."/>
            <person name="Bonito G."/>
        </authorList>
    </citation>
    <scope>NUCLEOTIDE SEQUENCE</scope>
    <source>
        <strain evidence="3">REB-010B</strain>
    </source>
</reference>
<feature type="compositionally biased region" description="Low complexity" evidence="1">
    <location>
        <begin position="363"/>
        <end position="381"/>
    </location>
</feature>
<dbReference type="AlphaFoldDB" id="A0A9P6UVG6"/>
<proteinExistence type="predicted"/>
<evidence type="ECO:0000313" key="3">
    <source>
        <dbReference type="EMBL" id="KAG0322648.1"/>
    </source>
</evidence>
<feature type="region of interest" description="Disordered" evidence="1">
    <location>
        <begin position="326"/>
        <end position="381"/>
    </location>
</feature>
<feature type="compositionally biased region" description="Low complexity" evidence="1">
    <location>
        <begin position="189"/>
        <end position="202"/>
    </location>
</feature>
<keyword evidence="2" id="KW-0812">Transmembrane</keyword>
<evidence type="ECO:0000256" key="1">
    <source>
        <dbReference type="SAM" id="MobiDB-lite"/>
    </source>
</evidence>
<feature type="transmembrane region" description="Helical" evidence="2">
    <location>
        <begin position="45"/>
        <end position="63"/>
    </location>
</feature>
<feature type="region of interest" description="Disordered" evidence="1">
    <location>
        <begin position="189"/>
        <end position="222"/>
    </location>
</feature>
<feature type="compositionally biased region" description="Low complexity" evidence="1">
    <location>
        <begin position="210"/>
        <end position="221"/>
    </location>
</feature>
<keyword evidence="2" id="KW-0472">Membrane</keyword>
<feature type="region of interest" description="Disordered" evidence="1">
    <location>
        <begin position="137"/>
        <end position="162"/>
    </location>
</feature>
<protein>
    <submittedName>
        <fullName evidence="3">Uncharacterized protein</fullName>
    </submittedName>
</protein>
<evidence type="ECO:0000313" key="4">
    <source>
        <dbReference type="Proteomes" id="UP000738325"/>
    </source>
</evidence>
<keyword evidence="2" id="KW-1133">Transmembrane helix</keyword>
<feature type="transmembrane region" description="Helical" evidence="2">
    <location>
        <begin position="75"/>
        <end position="97"/>
    </location>
</feature>
<comment type="caution">
    <text evidence="3">The sequence shown here is derived from an EMBL/GenBank/DDBJ whole genome shotgun (WGS) entry which is preliminary data.</text>
</comment>
<dbReference type="EMBL" id="JAAAIP010000205">
    <property type="protein sequence ID" value="KAG0322648.1"/>
    <property type="molecule type" value="Genomic_DNA"/>
</dbReference>
<sequence length="381" mass="39936">MRWITSSNLRPLQLTVTTAASCSTLIIIASIGIGDGNANWKDPRLYLLPQVFVNLYALLYTYFKPLISNRKLMQLGSSLSLAAVYIFFSVKVFPLVLHDNGLILLRVVEAADAVMAALLIGEAVLAMFVVNEVKPAASRSSPSSGAGAGGASDDTESVDGEQTAPQQVHIYNPHITLTPAEASFGAAEAALEGPETASTSVGSGSGTGSSSGTRSAQSPRSVEAEFRINIGALGESDTEQDDVELEELPKYQKRRPAQSATIIDLSNLRDVDPIVLSTVLGVESSAQNIAQPENSEDGHVPLEDAPDYTPPLSQPLSTVAVHAAVMSSASGSSADEGTTPAATAAHVTELEPEFSSEVQQQQSTTHSATPAPTSEPPSYML</sequence>
<feature type="region of interest" description="Disordered" evidence="1">
    <location>
        <begin position="287"/>
        <end position="314"/>
    </location>
</feature>
<organism evidence="3 4">
    <name type="scientific">Dissophora globulifera</name>
    <dbReference type="NCBI Taxonomy" id="979702"/>
    <lineage>
        <taxon>Eukaryota</taxon>
        <taxon>Fungi</taxon>
        <taxon>Fungi incertae sedis</taxon>
        <taxon>Mucoromycota</taxon>
        <taxon>Mortierellomycotina</taxon>
        <taxon>Mortierellomycetes</taxon>
        <taxon>Mortierellales</taxon>
        <taxon>Mortierellaceae</taxon>
        <taxon>Dissophora</taxon>
    </lineage>
</organism>
<keyword evidence="4" id="KW-1185">Reference proteome</keyword>
<evidence type="ECO:0000256" key="2">
    <source>
        <dbReference type="SAM" id="Phobius"/>
    </source>
</evidence>
<dbReference type="OrthoDB" id="2447902at2759"/>